<reference evidence="2" key="1">
    <citation type="submission" date="2016-04" db="EMBL/GenBank/DDBJ databases">
        <authorList>
            <person name="Tabuchi Yagui T.R."/>
        </authorList>
    </citation>
    <scope>NUCLEOTIDE SEQUENCE [LARGE SCALE GENOMIC DNA]</scope>
    <source>
        <strain evidence="2">NIES-26</strain>
    </source>
</reference>
<evidence type="ECO:0000259" key="1">
    <source>
        <dbReference type="Pfam" id="PF01936"/>
    </source>
</evidence>
<keyword evidence="3" id="KW-1185">Reference proteome</keyword>
<comment type="caution">
    <text evidence="2">The sequence shown here is derived from an EMBL/GenBank/DDBJ whole genome shotgun (WGS) entry which is preliminary data.</text>
</comment>
<protein>
    <recommendedName>
        <fullName evidence="1">NYN domain-containing protein</fullName>
    </recommendedName>
</protein>
<dbReference type="Proteomes" id="UP000252107">
    <property type="component" value="Unassembled WGS sequence"/>
</dbReference>
<organism evidence="2 3">
    <name type="scientific">Nostoc minutum NIES-26</name>
    <dbReference type="NCBI Taxonomy" id="1844469"/>
    <lineage>
        <taxon>Bacteria</taxon>
        <taxon>Bacillati</taxon>
        <taxon>Cyanobacteriota</taxon>
        <taxon>Cyanophyceae</taxon>
        <taxon>Nostocales</taxon>
        <taxon>Nostocaceae</taxon>
        <taxon>Nostoc</taxon>
    </lineage>
</organism>
<dbReference type="Pfam" id="PF01936">
    <property type="entry name" value="NYN"/>
    <property type="match status" value="1"/>
</dbReference>
<dbReference type="GO" id="GO:0004540">
    <property type="term" value="F:RNA nuclease activity"/>
    <property type="evidence" value="ECO:0007669"/>
    <property type="project" value="InterPro"/>
</dbReference>
<dbReference type="EMBL" id="LXQD01000327">
    <property type="protein sequence ID" value="RCJ22224.1"/>
    <property type="molecule type" value="Genomic_DNA"/>
</dbReference>
<evidence type="ECO:0000313" key="2">
    <source>
        <dbReference type="EMBL" id="RCJ22224.1"/>
    </source>
</evidence>
<sequence length="471" mass="52840">MPNDEWLLTVHNSAQLNKIGSYVCQAMIAIQEQQPELLLEKYRNVQWLNSSNQSNLTAKFIEILSQTSDRDALLQKLHKYLKALLIPEAFTSPILVELLEKLRQINTIRTELNGSATITDVKLSKPDRSTANFLALPKTGIAVLLLDAENLQLNTDTEKFLKEVCNYPIQVKIAFANWCSMGKRDIELHGRGYDLIHVPTGRDNADGKMIAFGSSVHERYANAKEVLVCSSDKVMTNLCNHLQQNGLIVYQVSKQGEGLIVLNSSIAKIVKQFPNPAPEIPTVEQFIQQIKKLIKAEQKRTQSCWIKLATISQAFKNKYNFTITQVVSKHLPGKKARDIFINYPAEFVIHQVDEASEWYITLFEINQEKVVNGKNDGLASSTKASPVLSSITSKADLEQALKNIINELTKQSPGSYINIGNLGSSFKQQYGKPITEQIKSLHLSGNFIKLLQSCSSFSLKQIEKGWEVGLH</sequence>
<proteinExistence type="predicted"/>
<accession>A0A367QG69</accession>
<dbReference type="InterPro" id="IPR021139">
    <property type="entry name" value="NYN"/>
</dbReference>
<evidence type="ECO:0000313" key="3">
    <source>
        <dbReference type="Proteomes" id="UP000252107"/>
    </source>
</evidence>
<dbReference type="AlphaFoldDB" id="A0A367QG69"/>
<name>A0A367QG69_9NOSO</name>
<feature type="domain" description="NYN" evidence="1">
    <location>
        <begin position="144"/>
        <end position="251"/>
    </location>
</feature>
<gene>
    <name evidence="2" type="ORF">A6770_30000</name>
</gene>